<dbReference type="PANTHER" id="PTHR43617">
    <property type="entry name" value="L-AMINO ACID N-ACETYLTRANSFERASE"/>
    <property type="match status" value="1"/>
</dbReference>
<sequence>MEKGMMEKNLTIRPEGKKDYMAIRRLIQDAFDPMPFSTGKEWQLVESIRASKGYINELALVAELGGKMVGHVLVSEIALDGKTSMIPVLILSPVSVSPEFQREGIGQKLCQRAIEEARKTDYPVMIVIGDPRYYQRFGFRPAFPEGVYLPFGFEEEYLQMMKLEENALEKVSGAIQFPPWFFDARGELL</sequence>
<keyword evidence="3" id="KW-1185">Reference proteome</keyword>
<evidence type="ECO:0000259" key="1">
    <source>
        <dbReference type="PROSITE" id="PS51186"/>
    </source>
</evidence>
<accession>A0A1H3LKC3</accession>
<dbReference type="RefSeq" id="WP_207646024.1">
    <property type="nucleotide sequence ID" value="NZ_FNPV01000003.1"/>
</dbReference>
<name>A0A1H3LKC3_9FIRM</name>
<dbReference type="EMBL" id="FNPV01000003">
    <property type="protein sequence ID" value="SDY64295.1"/>
    <property type="molecule type" value="Genomic_DNA"/>
</dbReference>
<dbReference type="InterPro" id="IPR000182">
    <property type="entry name" value="GNAT_dom"/>
</dbReference>
<feature type="domain" description="N-acetyltransferase" evidence="1">
    <location>
        <begin position="10"/>
        <end position="164"/>
    </location>
</feature>
<evidence type="ECO:0000313" key="2">
    <source>
        <dbReference type="EMBL" id="SDY64295.1"/>
    </source>
</evidence>
<dbReference type="PANTHER" id="PTHR43617:SF2">
    <property type="entry name" value="UPF0039 PROTEIN SLL0451"/>
    <property type="match status" value="1"/>
</dbReference>
<dbReference type="PROSITE" id="PS51186">
    <property type="entry name" value="GNAT"/>
    <property type="match status" value="1"/>
</dbReference>
<keyword evidence="2" id="KW-0808">Transferase</keyword>
<dbReference type="Proteomes" id="UP000199230">
    <property type="component" value="Unassembled WGS sequence"/>
</dbReference>
<reference evidence="2 3" key="1">
    <citation type="submission" date="2016-10" db="EMBL/GenBank/DDBJ databases">
        <authorList>
            <person name="de Groot N.N."/>
        </authorList>
    </citation>
    <scope>NUCLEOTIDE SEQUENCE [LARGE SCALE GENOMIC DNA]</scope>
    <source>
        <strain evidence="2 3">APO</strain>
    </source>
</reference>
<dbReference type="CDD" id="cd04301">
    <property type="entry name" value="NAT_SF"/>
    <property type="match status" value="1"/>
</dbReference>
<proteinExistence type="predicted"/>
<dbReference type="AlphaFoldDB" id="A0A1H3LKC3"/>
<dbReference type="STRING" id="159292.SAMN05192546_103242"/>
<dbReference type="InterPro" id="IPR016181">
    <property type="entry name" value="Acyl_CoA_acyltransferase"/>
</dbReference>
<dbReference type="InterPro" id="IPR050276">
    <property type="entry name" value="MshD_Acetyltransferase"/>
</dbReference>
<dbReference type="Pfam" id="PF13508">
    <property type="entry name" value="Acetyltransf_7"/>
    <property type="match status" value="1"/>
</dbReference>
<dbReference type="GO" id="GO:0016747">
    <property type="term" value="F:acyltransferase activity, transferring groups other than amino-acyl groups"/>
    <property type="evidence" value="ECO:0007669"/>
    <property type="project" value="InterPro"/>
</dbReference>
<organism evidence="2 3">
    <name type="scientific">Tindallia californiensis</name>
    <dbReference type="NCBI Taxonomy" id="159292"/>
    <lineage>
        <taxon>Bacteria</taxon>
        <taxon>Bacillati</taxon>
        <taxon>Bacillota</taxon>
        <taxon>Clostridia</taxon>
        <taxon>Peptostreptococcales</taxon>
        <taxon>Tindalliaceae</taxon>
        <taxon>Tindallia</taxon>
    </lineage>
</organism>
<dbReference type="SUPFAM" id="SSF55729">
    <property type="entry name" value="Acyl-CoA N-acyltransferases (Nat)"/>
    <property type="match status" value="1"/>
</dbReference>
<gene>
    <name evidence="2" type="ORF">SAMN05192546_103242</name>
</gene>
<evidence type="ECO:0000313" key="3">
    <source>
        <dbReference type="Proteomes" id="UP000199230"/>
    </source>
</evidence>
<protein>
    <submittedName>
        <fullName evidence="2">Predicted N-acetyltransferase YhbS</fullName>
    </submittedName>
</protein>
<dbReference type="Gene3D" id="3.40.630.30">
    <property type="match status" value="1"/>
</dbReference>